<dbReference type="EMBL" id="JACYXC010000001">
    <property type="protein sequence ID" value="MBH5336150.1"/>
    <property type="molecule type" value="Genomic_DNA"/>
</dbReference>
<comment type="caution">
    <text evidence="2">The sequence shown here is derived from an EMBL/GenBank/DDBJ whole genome shotgun (WGS) entry which is preliminary data.</text>
</comment>
<dbReference type="Pfam" id="PF00550">
    <property type="entry name" value="PP-binding"/>
    <property type="match status" value="1"/>
</dbReference>
<keyword evidence="3" id="KW-1185">Reference proteome</keyword>
<protein>
    <submittedName>
        <fullName evidence="2">Acyl carrier protein</fullName>
    </submittedName>
</protein>
<dbReference type="InterPro" id="IPR009081">
    <property type="entry name" value="PP-bd_ACP"/>
</dbReference>
<dbReference type="PROSITE" id="PS50075">
    <property type="entry name" value="CARRIER"/>
    <property type="match status" value="1"/>
</dbReference>
<evidence type="ECO:0000259" key="1">
    <source>
        <dbReference type="PROSITE" id="PS50075"/>
    </source>
</evidence>
<evidence type="ECO:0000313" key="2">
    <source>
        <dbReference type="EMBL" id="MBH5336150.1"/>
    </source>
</evidence>
<organism evidence="2 3">
    <name type="scientific">Streptomyces pactum</name>
    <dbReference type="NCBI Taxonomy" id="68249"/>
    <lineage>
        <taxon>Bacteria</taxon>
        <taxon>Bacillati</taxon>
        <taxon>Actinomycetota</taxon>
        <taxon>Actinomycetes</taxon>
        <taxon>Kitasatosporales</taxon>
        <taxon>Streptomycetaceae</taxon>
        <taxon>Streptomyces</taxon>
    </lineage>
</organism>
<dbReference type="Proteomes" id="UP000807371">
    <property type="component" value="Unassembled WGS sequence"/>
</dbReference>
<evidence type="ECO:0000313" key="3">
    <source>
        <dbReference type="Proteomes" id="UP000807371"/>
    </source>
</evidence>
<dbReference type="Gene3D" id="1.10.1200.10">
    <property type="entry name" value="ACP-like"/>
    <property type="match status" value="1"/>
</dbReference>
<dbReference type="RefSeq" id="WP_197992036.1">
    <property type="nucleotide sequence ID" value="NZ_JACYXC010000001.1"/>
</dbReference>
<gene>
    <name evidence="2" type="ORF">IHE55_15695</name>
</gene>
<dbReference type="InterPro" id="IPR036736">
    <property type="entry name" value="ACP-like_sf"/>
</dbReference>
<proteinExistence type="predicted"/>
<accession>A0ABS0NLS2</accession>
<reference evidence="2 3" key="1">
    <citation type="submission" date="2020-09" db="EMBL/GenBank/DDBJ databases">
        <title>Biosynthesis of the nuclear factor of activated T cells inhibitor NFAT-133 and its congeners in Streptomyces pactum.</title>
        <authorList>
            <person name="Zhou W."/>
            <person name="Posri P."/>
            <person name="Abugrain M.E."/>
            <person name="Weisberg A.J."/>
            <person name="Chang J.H."/>
            <person name="Mahmud T."/>
        </authorList>
    </citation>
    <scope>NUCLEOTIDE SEQUENCE [LARGE SCALE GENOMIC DNA]</scope>
    <source>
        <strain evidence="2 3">ATCC 27456</strain>
    </source>
</reference>
<name>A0ABS0NLS2_9ACTN</name>
<sequence>MAEDRTVSEERTVSEVERTIRGMLAEALRVDRGEIDRLPAGTELFGPRIALSSLAGAALLGAIRREYGVDVADEDLNLDSLESIATLRDFVAERV</sequence>
<dbReference type="SUPFAM" id="SSF47336">
    <property type="entry name" value="ACP-like"/>
    <property type="match status" value="1"/>
</dbReference>
<feature type="domain" description="Carrier" evidence="1">
    <location>
        <begin position="14"/>
        <end position="95"/>
    </location>
</feature>